<evidence type="ECO:0000256" key="9">
    <source>
        <dbReference type="ARBA" id="ARBA00023232"/>
    </source>
</evidence>
<keyword evidence="9 13" id="KW-0585">Phenylalanine catabolism</keyword>
<dbReference type="SUPFAM" id="SSF63433">
    <property type="entry name" value="Fumarylacetoacetate hydrolase, FAH, N-terminal domain"/>
    <property type="match status" value="1"/>
</dbReference>
<evidence type="ECO:0000313" key="16">
    <source>
        <dbReference type="EMBL" id="KAF2171497.1"/>
    </source>
</evidence>
<accession>A0A6A6CWC7</accession>
<keyword evidence="17" id="KW-1185">Reference proteome</keyword>
<dbReference type="Pfam" id="PF01557">
    <property type="entry name" value="FAA_hydrolase"/>
    <property type="match status" value="1"/>
</dbReference>
<evidence type="ECO:0000256" key="3">
    <source>
        <dbReference type="ARBA" id="ARBA00012094"/>
    </source>
</evidence>
<reference evidence="16" key="1">
    <citation type="journal article" date="2020" name="Stud. Mycol.">
        <title>101 Dothideomycetes genomes: a test case for predicting lifestyles and emergence of pathogens.</title>
        <authorList>
            <person name="Haridas S."/>
            <person name="Albert R."/>
            <person name="Binder M."/>
            <person name="Bloem J."/>
            <person name="Labutti K."/>
            <person name="Salamov A."/>
            <person name="Andreopoulos B."/>
            <person name="Baker S."/>
            <person name="Barry K."/>
            <person name="Bills G."/>
            <person name="Bluhm B."/>
            <person name="Cannon C."/>
            <person name="Castanera R."/>
            <person name="Culley D."/>
            <person name="Daum C."/>
            <person name="Ezra D."/>
            <person name="Gonzalez J."/>
            <person name="Henrissat B."/>
            <person name="Kuo A."/>
            <person name="Liang C."/>
            <person name="Lipzen A."/>
            <person name="Lutzoni F."/>
            <person name="Magnuson J."/>
            <person name="Mondo S."/>
            <person name="Nolan M."/>
            <person name="Ohm R."/>
            <person name="Pangilinan J."/>
            <person name="Park H.-J."/>
            <person name="Ramirez L."/>
            <person name="Alfaro M."/>
            <person name="Sun H."/>
            <person name="Tritt A."/>
            <person name="Yoshinaga Y."/>
            <person name="Zwiers L.-H."/>
            <person name="Turgeon B."/>
            <person name="Goodwin S."/>
            <person name="Spatafora J."/>
            <person name="Crous P."/>
            <person name="Grigoriev I."/>
        </authorList>
    </citation>
    <scope>NUCLEOTIDE SEQUENCE</scope>
    <source>
        <strain evidence="16">ATCC 36951</strain>
    </source>
</reference>
<feature type="binding site" evidence="11">
    <location>
        <position position="142"/>
    </location>
    <ligand>
        <name>substrate</name>
    </ligand>
</feature>
<evidence type="ECO:0000256" key="8">
    <source>
        <dbReference type="ARBA" id="ARBA00022878"/>
    </source>
</evidence>
<evidence type="ECO:0000256" key="2">
    <source>
        <dbReference type="ARBA" id="ARBA00010211"/>
    </source>
</evidence>
<dbReference type="GO" id="GO:0004334">
    <property type="term" value="F:fumarylacetoacetase activity"/>
    <property type="evidence" value="ECO:0007669"/>
    <property type="project" value="UniProtKB-UniRule"/>
</dbReference>
<dbReference type="EMBL" id="ML993583">
    <property type="protein sequence ID" value="KAF2171497.1"/>
    <property type="molecule type" value="Genomic_DNA"/>
</dbReference>
<feature type="binding site" evidence="11">
    <location>
        <position position="235"/>
    </location>
    <ligand>
        <name>substrate</name>
    </ligand>
</feature>
<dbReference type="UniPathway" id="UPA00139">
    <property type="reaction ID" value="UER00341"/>
</dbReference>
<feature type="binding site" evidence="12">
    <location>
        <position position="249"/>
    </location>
    <ligand>
        <name>Mg(2+)</name>
        <dbReference type="ChEBI" id="CHEBI:18420"/>
    </ligand>
</feature>
<dbReference type="PANTHER" id="PTHR43069:SF2">
    <property type="entry name" value="FUMARYLACETOACETASE"/>
    <property type="match status" value="1"/>
</dbReference>
<protein>
    <recommendedName>
        <fullName evidence="3 13">Fumarylacetoacetase</fullName>
        <ecNumber evidence="3 13">3.7.1.2</ecNumber>
    </recommendedName>
    <alternativeName>
        <fullName evidence="13">Fumarylacetoacetate hydrolase</fullName>
    </alternativeName>
</protein>
<comment type="pathway">
    <text evidence="1 13">Amino-acid degradation; L-phenylalanine degradation; acetoacetate and fumarate from L-phenylalanine: step 6/6.</text>
</comment>
<gene>
    <name evidence="16" type="ORF">M409DRAFT_63742</name>
</gene>
<evidence type="ECO:0000256" key="1">
    <source>
        <dbReference type="ARBA" id="ARBA00004782"/>
    </source>
</evidence>
<dbReference type="Gene3D" id="3.90.850.10">
    <property type="entry name" value="Fumarylacetoacetase-like, C-terminal domain"/>
    <property type="match status" value="1"/>
</dbReference>
<organism evidence="16 17">
    <name type="scientific">Zasmidium cellare ATCC 36951</name>
    <dbReference type="NCBI Taxonomy" id="1080233"/>
    <lineage>
        <taxon>Eukaryota</taxon>
        <taxon>Fungi</taxon>
        <taxon>Dikarya</taxon>
        <taxon>Ascomycota</taxon>
        <taxon>Pezizomycotina</taxon>
        <taxon>Dothideomycetes</taxon>
        <taxon>Dothideomycetidae</taxon>
        <taxon>Mycosphaerellales</taxon>
        <taxon>Mycosphaerellaceae</taxon>
        <taxon>Zasmidium</taxon>
    </lineage>
</organism>
<feature type="binding site" evidence="12">
    <location>
        <position position="129"/>
    </location>
    <ligand>
        <name>Ca(2+)</name>
        <dbReference type="ChEBI" id="CHEBI:29108"/>
    </ligand>
</feature>
<feature type="active site" description="Proton acceptor" evidence="10">
    <location>
        <position position="136"/>
    </location>
</feature>
<dbReference type="GO" id="GO:0006572">
    <property type="term" value="P:L-tyrosine catabolic process"/>
    <property type="evidence" value="ECO:0007669"/>
    <property type="project" value="UniProtKB-UniRule"/>
</dbReference>
<keyword evidence="4 12" id="KW-0479">Metal-binding</keyword>
<comment type="catalytic activity">
    <reaction evidence="13">
        <text>4-fumarylacetoacetate + H2O = acetoacetate + fumarate + H(+)</text>
        <dbReference type="Rhea" id="RHEA:10244"/>
        <dbReference type="ChEBI" id="CHEBI:13705"/>
        <dbReference type="ChEBI" id="CHEBI:15377"/>
        <dbReference type="ChEBI" id="CHEBI:15378"/>
        <dbReference type="ChEBI" id="CHEBI:18034"/>
        <dbReference type="ChEBI" id="CHEBI:29806"/>
        <dbReference type="EC" id="3.7.1.2"/>
    </reaction>
</comment>
<feature type="binding site" evidence="11">
    <location>
        <position position="131"/>
    </location>
    <ligand>
        <name>substrate</name>
    </ligand>
</feature>
<dbReference type="GO" id="GO:0046872">
    <property type="term" value="F:metal ion binding"/>
    <property type="evidence" value="ECO:0007669"/>
    <property type="project" value="UniProtKB-UniRule"/>
</dbReference>
<evidence type="ECO:0000256" key="11">
    <source>
        <dbReference type="PIRSR" id="PIRSR605959-2"/>
    </source>
</evidence>
<feature type="binding site" evidence="12">
    <location>
        <position position="228"/>
    </location>
    <ligand>
        <name>Mg(2+)</name>
        <dbReference type="ChEBI" id="CHEBI:18420"/>
    </ligand>
</feature>
<proteinExistence type="inferred from homology"/>
<feature type="domain" description="Fumarylacetoacetase-like C-terminal" evidence="14">
    <location>
        <begin position="136"/>
        <end position="411"/>
    </location>
</feature>
<keyword evidence="5 13" id="KW-0378">Hydrolase</keyword>
<keyword evidence="8 13" id="KW-0828">Tyrosine catabolism</keyword>
<comment type="cofactor">
    <cofactor evidence="13">
        <name>Mg(2+)</name>
        <dbReference type="ChEBI" id="CHEBI:18420"/>
    </cofactor>
    <cofactor evidence="13">
        <name>Ca(2+)</name>
        <dbReference type="ChEBI" id="CHEBI:29108"/>
    </cofactor>
</comment>
<feature type="binding site" evidence="11">
    <location>
        <position position="341"/>
    </location>
    <ligand>
        <name>substrate</name>
    </ligand>
</feature>
<dbReference type="Proteomes" id="UP000799537">
    <property type="component" value="Unassembled WGS sequence"/>
</dbReference>
<dbReference type="InterPro" id="IPR011234">
    <property type="entry name" value="Fumarylacetoacetase-like_C"/>
</dbReference>
<dbReference type="NCBIfam" id="TIGR01266">
    <property type="entry name" value="fum_ac_acetase"/>
    <property type="match status" value="1"/>
</dbReference>
<name>A0A6A6CWC7_ZASCE</name>
<evidence type="ECO:0000256" key="5">
    <source>
        <dbReference type="ARBA" id="ARBA00022801"/>
    </source>
</evidence>
<evidence type="ECO:0000259" key="15">
    <source>
        <dbReference type="Pfam" id="PF09298"/>
    </source>
</evidence>
<comment type="similarity">
    <text evidence="2 13">Belongs to the FAH family.</text>
</comment>
<keyword evidence="7 12" id="KW-0460">Magnesium</keyword>
<feature type="domain" description="Fumarylacetoacetase N-terminal" evidence="15">
    <location>
        <begin position="17"/>
        <end position="121"/>
    </location>
</feature>
<dbReference type="OrthoDB" id="9971669at2759"/>
<evidence type="ECO:0000256" key="7">
    <source>
        <dbReference type="ARBA" id="ARBA00022842"/>
    </source>
</evidence>
<dbReference type="InterPro" id="IPR036663">
    <property type="entry name" value="Fumarylacetoacetase_C_sf"/>
</dbReference>
<feature type="binding site" evidence="12">
    <location>
        <position position="194"/>
    </location>
    <ligand>
        <name>Ca(2+)</name>
        <dbReference type="ChEBI" id="CHEBI:29108"/>
    </ligand>
</feature>
<sequence>MTSWLPIPDDSDFSLCNLPYGVFSTVDDSPRIGVAIGDHVVDLKALANDHIFDDFGFDTECLQNPTLNAYAALGRGVHGRVRSRLQDLLVLETKLGSELRDNANRRKRCLVPMKSITMHMPVAVGNFTDGFVGLYHAENMYRGKLIPSFWDAPTAYQGRASSVVVSGTPIHRPRGQTRVNGKAISGHCQKLDFEVEFAAIVGQGNNFGDAIDVDQADDHIFGYVLLNDWSARDFQQSEFGPFTCKNFATSISPWVVPFEALEPFRVPPTKADRPLPDYLVQKKLKSAYDIPIQATLEVAGQKYQMSRCNTKHVVFSFAQIIAHHTRGGCPLVPGDIIATGTMSGPSRPEFGCFMELSRVGTEAYGMESVDDTGLKISRTYLEDGDVVEFTCQLRSPDGTGRIGFGACRGEVLPGK</sequence>
<feature type="binding site" evidence="12">
    <location>
        <position position="228"/>
    </location>
    <ligand>
        <name>Ca(2+)</name>
        <dbReference type="ChEBI" id="CHEBI:29108"/>
    </ligand>
</feature>
<dbReference type="InterPro" id="IPR036462">
    <property type="entry name" value="Fumarylacetoacetase_N_sf"/>
</dbReference>
<dbReference type="Gene3D" id="2.30.30.230">
    <property type="entry name" value="Fumarylacetoacetase, N-terminal domain"/>
    <property type="match status" value="1"/>
</dbReference>
<feature type="binding site" evidence="12">
    <location>
        <position position="245"/>
    </location>
    <ligand>
        <name>Mg(2+)</name>
        <dbReference type="ChEBI" id="CHEBI:18420"/>
    </ligand>
</feature>
<dbReference type="RefSeq" id="XP_033672386.1">
    <property type="nucleotide sequence ID" value="XM_033815741.1"/>
</dbReference>
<evidence type="ECO:0000256" key="13">
    <source>
        <dbReference type="RuleBase" id="RU366008"/>
    </source>
</evidence>
<dbReference type="PANTHER" id="PTHR43069">
    <property type="entry name" value="FUMARYLACETOACETASE"/>
    <property type="match status" value="1"/>
</dbReference>
<dbReference type="GeneID" id="54569013"/>
<evidence type="ECO:0000259" key="14">
    <source>
        <dbReference type="Pfam" id="PF01557"/>
    </source>
</evidence>
<evidence type="ECO:0000256" key="10">
    <source>
        <dbReference type="PIRSR" id="PIRSR605959-1"/>
    </source>
</evidence>
<feature type="binding site" evidence="12">
    <location>
        <position position="196"/>
    </location>
    <ligand>
        <name>Ca(2+)</name>
        <dbReference type="ChEBI" id="CHEBI:29108"/>
    </ligand>
</feature>
<dbReference type="GO" id="GO:1902000">
    <property type="term" value="P:homogentisate catabolic process"/>
    <property type="evidence" value="ECO:0007669"/>
    <property type="project" value="TreeGrafter"/>
</dbReference>
<dbReference type="AlphaFoldDB" id="A0A6A6CWC7"/>
<evidence type="ECO:0000256" key="6">
    <source>
        <dbReference type="ARBA" id="ARBA00022837"/>
    </source>
</evidence>
<dbReference type="InterPro" id="IPR005959">
    <property type="entry name" value="Fumarylacetoacetase"/>
</dbReference>
<evidence type="ECO:0000313" key="17">
    <source>
        <dbReference type="Proteomes" id="UP000799537"/>
    </source>
</evidence>
<dbReference type="EC" id="3.7.1.2" evidence="3 13"/>
<dbReference type="SUPFAM" id="SSF56529">
    <property type="entry name" value="FAH"/>
    <property type="match status" value="1"/>
</dbReference>
<keyword evidence="6 12" id="KW-0106">Calcium</keyword>
<evidence type="ECO:0000256" key="12">
    <source>
        <dbReference type="PIRSR" id="PIRSR605959-3"/>
    </source>
</evidence>
<dbReference type="Pfam" id="PF09298">
    <property type="entry name" value="FAA_hydrolase_N"/>
    <property type="match status" value="1"/>
</dbReference>
<dbReference type="GO" id="GO:0006559">
    <property type="term" value="P:L-phenylalanine catabolic process"/>
    <property type="evidence" value="ECO:0007669"/>
    <property type="project" value="UniProtKB-UniRule"/>
</dbReference>
<evidence type="ECO:0000256" key="4">
    <source>
        <dbReference type="ARBA" id="ARBA00022723"/>
    </source>
</evidence>
<dbReference type="InterPro" id="IPR015377">
    <property type="entry name" value="Fumarylacetoacetase_N"/>
</dbReference>